<dbReference type="Gene3D" id="1.10.287.690">
    <property type="entry name" value="Helix hairpin bin"/>
    <property type="match status" value="1"/>
</dbReference>
<dbReference type="InterPro" id="IPR006172">
    <property type="entry name" value="DNA-dir_DNA_pol_B"/>
</dbReference>
<dbReference type="InterPro" id="IPR023211">
    <property type="entry name" value="DNA_pol_palm_dom_sf"/>
</dbReference>
<dbReference type="Gene3D" id="3.90.1600.10">
    <property type="entry name" value="Palm domain of DNA polymerase"/>
    <property type="match status" value="1"/>
</dbReference>
<evidence type="ECO:0000256" key="3">
    <source>
        <dbReference type="ARBA" id="ARBA00022679"/>
    </source>
</evidence>
<comment type="caution">
    <text evidence="9">The sequence shown here is derived from an EMBL/GenBank/DDBJ whole genome shotgun (WGS) entry which is preliminary data.</text>
</comment>
<keyword evidence="6" id="KW-0238">DNA-binding</keyword>
<dbReference type="AlphaFoldDB" id="A0AA37BPQ7"/>
<dbReference type="GO" id="GO:0000166">
    <property type="term" value="F:nucleotide binding"/>
    <property type="evidence" value="ECO:0007669"/>
    <property type="project" value="InterPro"/>
</dbReference>
<evidence type="ECO:0000256" key="1">
    <source>
        <dbReference type="ARBA" id="ARBA00005755"/>
    </source>
</evidence>
<evidence type="ECO:0000256" key="7">
    <source>
        <dbReference type="ARBA" id="ARBA00049244"/>
    </source>
</evidence>
<name>A0AA37BPQ7_9ARCH</name>
<dbReference type="Gene3D" id="1.10.132.60">
    <property type="entry name" value="DNA polymerase family B, C-terminal domain"/>
    <property type="match status" value="1"/>
</dbReference>
<dbReference type="EMBL" id="BMNY01000001">
    <property type="protein sequence ID" value="GGM67683.1"/>
    <property type="molecule type" value="Genomic_DNA"/>
</dbReference>
<accession>A0AA37BPQ7</accession>
<evidence type="ECO:0000313" key="9">
    <source>
        <dbReference type="EMBL" id="GGM67683.1"/>
    </source>
</evidence>
<dbReference type="SMART" id="SM00486">
    <property type="entry name" value="POLBc"/>
    <property type="match status" value="1"/>
</dbReference>
<evidence type="ECO:0000313" key="10">
    <source>
        <dbReference type="Proteomes" id="UP000632195"/>
    </source>
</evidence>
<evidence type="ECO:0000256" key="2">
    <source>
        <dbReference type="ARBA" id="ARBA00012417"/>
    </source>
</evidence>
<evidence type="ECO:0000256" key="4">
    <source>
        <dbReference type="ARBA" id="ARBA00022695"/>
    </source>
</evidence>
<dbReference type="InterPro" id="IPR050240">
    <property type="entry name" value="DNA_pol_type-B"/>
</dbReference>
<reference evidence="9" key="1">
    <citation type="journal article" date="2014" name="Int. J. Syst. Evol. Microbiol.">
        <title>Complete genome sequence of Corynebacterium casei LMG S-19264T (=DSM 44701T), isolated from a smear-ripened cheese.</title>
        <authorList>
            <consortium name="US DOE Joint Genome Institute (JGI-PGF)"/>
            <person name="Walter F."/>
            <person name="Albersmeier A."/>
            <person name="Kalinowski J."/>
            <person name="Ruckert C."/>
        </authorList>
    </citation>
    <scope>NUCLEOTIDE SEQUENCE</scope>
    <source>
        <strain evidence="9">JCM 13583</strain>
    </source>
</reference>
<comment type="similarity">
    <text evidence="1">Belongs to the DNA polymerase type-B family.</text>
</comment>
<dbReference type="PANTHER" id="PTHR10322:SF23">
    <property type="entry name" value="DNA POLYMERASE DELTA CATALYTIC SUBUNIT"/>
    <property type="match status" value="1"/>
</dbReference>
<evidence type="ECO:0000259" key="8">
    <source>
        <dbReference type="Pfam" id="PF00136"/>
    </source>
</evidence>
<dbReference type="EC" id="2.7.7.7" evidence="2"/>
<dbReference type="CDD" id="cd05531">
    <property type="entry name" value="POLBc_B2"/>
    <property type="match status" value="1"/>
</dbReference>
<dbReference type="GO" id="GO:0006261">
    <property type="term" value="P:DNA-templated DNA replication"/>
    <property type="evidence" value="ECO:0007669"/>
    <property type="project" value="TreeGrafter"/>
</dbReference>
<keyword evidence="4" id="KW-0548">Nucleotidyltransferase</keyword>
<dbReference type="NCBIfam" id="NF004416">
    <property type="entry name" value="PRK05761.1-2"/>
    <property type="match status" value="1"/>
</dbReference>
<evidence type="ECO:0000256" key="6">
    <source>
        <dbReference type="ARBA" id="ARBA00023125"/>
    </source>
</evidence>
<dbReference type="Proteomes" id="UP000632195">
    <property type="component" value="Unassembled WGS sequence"/>
</dbReference>
<evidence type="ECO:0000256" key="5">
    <source>
        <dbReference type="ARBA" id="ARBA00022932"/>
    </source>
</evidence>
<dbReference type="InterPro" id="IPR006134">
    <property type="entry name" value="DNA-dir_DNA_pol_B_multi_dom"/>
</dbReference>
<sequence length="658" mass="74656">MLVNATGEDTVTLWYYDSGLRSRRYDYFTWVFLEGRRQSLEEIEAQLSGQQFSAMWSERSTIYGVVEGLEVWGRPSRLAALSREVQRLFGGMVRTYNSSIHAPHRFAAERGLRFFHIEDLSGPEPELPACRVELRRDGREVVHLSVNGRRYGRPSLDALDDLLRSMEESLYLIYNDAVGLSYILTIVRERHGHPWFRLSGPSHYASYGRVSYRPPTISVPAMVCIPSDSFTFSVSGTVGIQTLSRISSLPPERVALSTPGTVVSSMEVSKALFSGILVPDVKDDHEWPKTVLQLYSSDRGGTVLQPEPGIYDDVYEIDFSSMYPSIIVRYNLSPETIRPTQGPSDLPYSVDNSRRGFLSRALEDLLDTRLYYKSIKSDGDVNSLRDTALKWLLLTSFGYTGYKNARFGKIEVHEMVTAIGRKLLARAAAIAMEEGFEVIHGIVDSLWLRGGGSIDRVLERVREETRLDIVLDSHYRWIVFLPSRDGTGALNRYFGLRTDGTYKVRGIAMRRSDMPAIVKEFQARCLSVLSECGSSREFPLYYSRLEEVKRRFMRELRAAPVEKLAVKVRPSRYPGEYSVKNMQRAVAEMVEGKHVAFEPGMEVPVVVSDMGRKVLRASAADQIDAAYYRHLIEMAWEPFSYIIRKKGPDLTAFFPALI</sequence>
<proteinExistence type="inferred from homology"/>
<keyword evidence="10" id="KW-1185">Reference proteome</keyword>
<dbReference type="Pfam" id="PF00136">
    <property type="entry name" value="DNA_pol_B"/>
    <property type="match status" value="1"/>
</dbReference>
<organism evidence="9 10">
    <name type="scientific">Thermogymnomonas acidicola</name>
    <dbReference type="NCBI Taxonomy" id="399579"/>
    <lineage>
        <taxon>Archaea</taxon>
        <taxon>Methanobacteriati</taxon>
        <taxon>Thermoplasmatota</taxon>
        <taxon>Thermoplasmata</taxon>
        <taxon>Thermoplasmatales</taxon>
        <taxon>Thermogymnomonas</taxon>
    </lineage>
</organism>
<dbReference type="SUPFAM" id="SSF56672">
    <property type="entry name" value="DNA/RNA polymerases"/>
    <property type="match status" value="1"/>
</dbReference>
<feature type="domain" description="DNA-directed DNA polymerase family B multifunctional" evidence="8">
    <location>
        <begin position="297"/>
        <end position="433"/>
    </location>
</feature>
<dbReference type="InterPro" id="IPR043502">
    <property type="entry name" value="DNA/RNA_pol_sf"/>
</dbReference>
<dbReference type="GO" id="GO:0003887">
    <property type="term" value="F:DNA-directed DNA polymerase activity"/>
    <property type="evidence" value="ECO:0007669"/>
    <property type="project" value="UniProtKB-KW"/>
</dbReference>
<dbReference type="InterPro" id="IPR042087">
    <property type="entry name" value="DNA_pol_B_thumb"/>
</dbReference>
<dbReference type="PANTHER" id="PTHR10322">
    <property type="entry name" value="DNA POLYMERASE CATALYTIC SUBUNIT"/>
    <property type="match status" value="1"/>
</dbReference>
<gene>
    <name evidence="9" type="ORF">GCM10007108_02140</name>
</gene>
<dbReference type="GO" id="GO:0003677">
    <property type="term" value="F:DNA binding"/>
    <property type="evidence" value="ECO:0007669"/>
    <property type="project" value="UniProtKB-KW"/>
</dbReference>
<comment type="catalytic activity">
    <reaction evidence="7">
        <text>DNA(n) + a 2'-deoxyribonucleoside 5'-triphosphate = DNA(n+1) + diphosphate</text>
        <dbReference type="Rhea" id="RHEA:22508"/>
        <dbReference type="Rhea" id="RHEA-COMP:17339"/>
        <dbReference type="Rhea" id="RHEA-COMP:17340"/>
        <dbReference type="ChEBI" id="CHEBI:33019"/>
        <dbReference type="ChEBI" id="CHEBI:61560"/>
        <dbReference type="ChEBI" id="CHEBI:173112"/>
        <dbReference type="EC" id="2.7.7.7"/>
    </reaction>
</comment>
<keyword evidence="5" id="KW-0239">DNA-directed DNA polymerase</keyword>
<reference evidence="9" key="2">
    <citation type="submission" date="2022-09" db="EMBL/GenBank/DDBJ databases">
        <authorList>
            <person name="Sun Q."/>
            <person name="Ohkuma M."/>
        </authorList>
    </citation>
    <scope>NUCLEOTIDE SEQUENCE</scope>
    <source>
        <strain evidence="9">JCM 13583</strain>
    </source>
</reference>
<protein>
    <recommendedName>
        <fullName evidence="2">DNA-directed DNA polymerase</fullName>
        <ecNumber evidence="2">2.7.7.7</ecNumber>
    </recommendedName>
</protein>
<keyword evidence="3" id="KW-0808">Transferase</keyword>
<dbReference type="RefSeq" id="WP_194446407.1">
    <property type="nucleotide sequence ID" value="NZ_BMNY01000001.1"/>
</dbReference>